<evidence type="ECO:0000256" key="1">
    <source>
        <dbReference type="SAM" id="Phobius"/>
    </source>
</evidence>
<keyword evidence="3" id="KW-1185">Reference proteome</keyword>
<feature type="transmembrane region" description="Helical" evidence="1">
    <location>
        <begin position="20"/>
        <end position="39"/>
    </location>
</feature>
<proteinExistence type="predicted"/>
<sequence>MKIIINQKGAKQLKYLVGEYCRSIFLSAEFLFAVIMLYFNQYLPATVYAGYVKETLNFLGQVSGGLLAVIFAALSITVSVNSNSILLQILQNVNSLRFRFSLALLAITFMLIIALYICSTYIAANGQFNVMSSFPLKVVIFFLAYSVVGVLLLVIETVSQIIKPLSKEKNDY</sequence>
<keyword evidence="1" id="KW-0472">Membrane</keyword>
<keyword evidence="1" id="KW-1133">Transmembrane helix</keyword>
<feature type="transmembrane region" description="Helical" evidence="1">
    <location>
        <begin position="59"/>
        <end position="80"/>
    </location>
</feature>
<gene>
    <name evidence="2" type="ORF">SPTER_17870</name>
</gene>
<keyword evidence="1" id="KW-0812">Transmembrane</keyword>
<dbReference type="KEGG" id="sted:SPTER_17870"/>
<name>A0A517DSY5_9FIRM</name>
<protein>
    <submittedName>
        <fullName evidence="2">Uncharacterized protein</fullName>
    </submittedName>
</protein>
<evidence type="ECO:0000313" key="3">
    <source>
        <dbReference type="Proteomes" id="UP000320776"/>
    </source>
</evidence>
<dbReference type="RefSeq" id="WP_144350066.1">
    <property type="nucleotide sequence ID" value="NZ_CP036259.1"/>
</dbReference>
<dbReference type="AlphaFoldDB" id="A0A517DSY5"/>
<reference evidence="2 3" key="1">
    <citation type="submission" date="2019-02" db="EMBL/GenBank/DDBJ databases">
        <title>Closed genome of Sporomusa termitida DSM 4440.</title>
        <authorList>
            <person name="Poehlein A."/>
            <person name="Daniel R."/>
        </authorList>
    </citation>
    <scope>NUCLEOTIDE SEQUENCE [LARGE SCALE GENOMIC DNA]</scope>
    <source>
        <strain evidence="2 3">DSM 4440</strain>
    </source>
</reference>
<feature type="transmembrane region" description="Helical" evidence="1">
    <location>
        <begin position="100"/>
        <end position="122"/>
    </location>
</feature>
<evidence type="ECO:0000313" key="2">
    <source>
        <dbReference type="EMBL" id="QDR80460.1"/>
    </source>
</evidence>
<feature type="transmembrane region" description="Helical" evidence="1">
    <location>
        <begin position="134"/>
        <end position="155"/>
    </location>
</feature>
<dbReference type="EMBL" id="CP036259">
    <property type="protein sequence ID" value="QDR80460.1"/>
    <property type="molecule type" value="Genomic_DNA"/>
</dbReference>
<dbReference type="Proteomes" id="UP000320776">
    <property type="component" value="Chromosome"/>
</dbReference>
<organism evidence="2 3">
    <name type="scientific">Sporomusa termitida</name>
    <dbReference type="NCBI Taxonomy" id="2377"/>
    <lineage>
        <taxon>Bacteria</taxon>
        <taxon>Bacillati</taxon>
        <taxon>Bacillota</taxon>
        <taxon>Negativicutes</taxon>
        <taxon>Selenomonadales</taxon>
        <taxon>Sporomusaceae</taxon>
        <taxon>Sporomusa</taxon>
    </lineage>
</organism>
<accession>A0A517DSY5</accession>